<reference evidence="1" key="1">
    <citation type="submission" date="2022-10" db="EMBL/GenBank/DDBJ databases">
        <title>Genome Sequence of Xylaria curta.</title>
        <authorList>
            <person name="Buettner E."/>
        </authorList>
    </citation>
    <scope>NUCLEOTIDE SEQUENCE</scope>
    <source>
        <strain evidence="1">Babe10</strain>
    </source>
</reference>
<accession>A0ACC1NNN8</accession>
<protein>
    <submittedName>
        <fullName evidence="1">Uncharacterized protein</fullName>
    </submittedName>
</protein>
<sequence length="333" mass="38786">MIRSKYNDVGRNVGQQQSGLPSDLHTKGNSGVIKTKQENNKAGALNSYIDPELHRLITEWREKKTRDDYQPYSEEELREFGELWKVGVLSRQPEYLRTKEEIHEGLKELEELYTTLIRVSDNFYELAWIRRSPDFWDHIWLTFHLAGATVEEVWEIVHHKWPKLLEEGKFFGLHEIEKLREFIGSSNTILLQCDYLLGEFEFKRERQSLSALPNFWLSYMKLDSYGLDNRHQAGGVFSTPAGDPDWQCDDATYDSGIWSNKDDVSGDKYGMRCDPSDDVGFPLYRDPLEVVEFNTGKFWAGHQTIYSDRDYGLYDMDGHKTAQCYGEQVPSPI</sequence>
<dbReference type="EMBL" id="JAPDGR010001649">
    <property type="protein sequence ID" value="KAJ2980713.1"/>
    <property type="molecule type" value="Genomic_DNA"/>
</dbReference>
<comment type="caution">
    <text evidence="1">The sequence shown here is derived from an EMBL/GenBank/DDBJ whole genome shotgun (WGS) entry which is preliminary data.</text>
</comment>
<evidence type="ECO:0000313" key="2">
    <source>
        <dbReference type="Proteomes" id="UP001143856"/>
    </source>
</evidence>
<evidence type="ECO:0000313" key="1">
    <source>
        <dbReference type="EMBL" id="KAJ2980713.1"/>
    </source>
</evidence>
<organism evidence="1 2">
    <name type="scientific">Xylaria curta</name>
    <dbReference type="NCBI Taxonomy" id="42375"/>
    <lineage>
        <taxon>Eukaryota</taxon>
        <taxon>Fungi</taxon>
        <taxon>Dikarya</taxon>
        <taxon>Ascomycota</taxon>
        <taxon>Pezizomycotina</taxon>
        <taxon>Sordariomycetes</taxon>
        <taxon>Xylariomycetidae</taxon>
        <taxon>Xylariales</taxon>
        <taxon>Xylariaceae</taxon>
        <taxon>Xylaria</taxon>
    </lineage>
</organism>
<keyword evidence="2" id="KW-1185">Reference proteome</keyword>
<proteinExistence type="predicted"/>
<dbReference type="Proteomes" id="UP001143856">
    <property type="component" value="Unassembled WGS sequence"/>
</dbReference>
<name>A0ACC1NNN8_9PEZI</name>
<gene>
    <name evidence="1" type="ORF">NUW58_g6874</name>
</gene>